<gene>
    <name evidence="2" type="ORF">OsI_25012</name>
</gene>
<dbReference type="Proteomes" id="UP000007015">
    <property type="component" value="Chromosome 7"/>
</dbReference>
<accession>A2YIG9</accession>
<sequence>MPLTRSVVVLTLSGDGGGRRRSWWPSRPANHAAARLERVAVRRARGGCGTVDAGRGDRGFEGSGSEARRGEARRLCFEKKEEEEEVKWRRKRREERRVEGDVRAAWPTADTWDAEWINEPSKFLLQIWPDPLADITNTNGLGFTNRRGKGRAKSLCVVRRNDEECHGSKENCDNSEQNTPIASNGAHGDVTNLTHAEVARKRARNWYTSLTQEQKDERNKKDHERRKRKKEERQVLKSATNSGVERSDASHLNITPRRLPFTIINNVAHYGPNEVPMSCVIQTTQNRDVKLRNATLTPEQKQAKVDRQRTRRQALTNEQRLEMNDRRRVARQTLPDVEIHDMNARQRSRRQSVTPGERSAHLARRNELYAARRDKPCTQSIALECPEDCSSSLLNPTPSFETTGDVPATSSLQTELAADHLARSSNFDDDMDSFMDDDTDDEHYMFAGLGDDEDDEMVQSDDDDTQAPSSSIPDPFDFVYSNIPQSENVLKPEPDCKHCGAKRFQYEPPGFCCRDGEIKLVENETPPEIVSLRCHICLFDAIFYPP</sequence>
<dbReference type="STRING" id="39946.A2YIG9"/>
<feature type="region of interest" description="Disordered" evidence="1">
    <location>
        <begin position="299"/>
        <end position="364"/>
    </location>
</feature>
<dbReference type="AlphaFoldDB" id="A2YIG9"/>
<feature type="compositionally biased region" description="Basic and acidic residues" evidence="1">
    <location>
        <begin position="213"/>
        <end position="222"/>
    </location>
</feature>
<dbReference type="HOGENOM" id="CLU_499126_0_0_1"/>
<dbReference type="EMBL" id="CM000132">
    <property type="protein sequence ID" value="EAZ02880.1"/>
    <property type="molecule type" value="Genomic_DNA"/>
</dbReference>
<name>A2YIG9_ORYSI</name>
<keyword evidence="3" id="KW-1185">Reference proteome</keyword>
<protein>
    <submittedName>
        <fullName evidence="2">Uncharacterized protein</fullName>
    </submittedName>
</protein>
<dbReference type="Gramene" id="BGIOSGA024765-TA">
    <property type="protein sequence ID" value="BGIOSGA024765-PA"/>
    <property type="gene ID" value="BGIOSGA024765"/>
</dbReference>
<evidence type="ECO:0000256" key="1">
    <source>
        <dbReference type="SAM" id="MobiDB-lite"/>
    </source>
</evidence>
<reference evidence="2 3" key="1">
    <citation type="journal article" date="2005" name="PLoS Biol.">
        <title>The genomes of Oryza sativa: a history of duplications.</title>
        <authorList>
            <person name="Yu J."/>
            <person name="Wang J."/>
            <person name="Lin W."/>
            <person name="Li S."/>
            <person name="Li H."/>
            <person name="Zhou J."/>
            <person name="Ni P."/>
            <person name="Dong W."/>
            <person name="Hu S."/>
            <person name="Zeng C."/>
            <person name="Zhang J."/>
            <person name="Zhang Y."/>
            <person name="Li R."/>
            <person name="Xu Z."/>
            <person name="Li S."/>
            <person name="Li X."/>
            <person name="Zheng H."/>
            <person name="Cong L."/>
            <person name="Lin L."/>
            <person name="Yin J."/>
            <person name="Geng J."/>
            <person name="Li G."/>
            <person name="Shi J."/>
            <person name="Liu J."/>
            <person name="Lv H."/>
            <person name="Li J."/>
            <person name="Wang J."/>
            <person name="Deng Y."/>
            <person name="Ran L."/>
            <person name="Shi X."/>
            <person name="Wang X."/>
            <person name="Wu Q."/>
            <person name="Li C."/>
            <person name="Ren X."/>
            <person name="Wang J."/>
            <person name="Wang X."/>
            <person name="Li D."/>
            <person name="Liu D."/>
            <person name="Zhang X."/>
            <person name="Ji Z."/>
            <person name="Zhao W."/>
            <person name="Sun Y."/>
            <person name="Zhang Z."/>
            <person name="Bao J."/>
            <person name="Han Y."/>
            <person name="Dong L."/>
            <person name="Ji J."/>
            <person name="Chen P."/>
            <person name="Wu S."/>
            <person name="Liu J."/>
            <person name="Xiao Y."/>
            <person name="Bu D."/>
            <person name="Tan J."/>
            <person name="Yang L."/>
            <person name="Ye C."/>
            <person name="Zhang J."/>
            <person name="Xu J."/>
            <person name="Zhou Y."/>
            <person name="Yu Y."/>
            <person name="Zhang B."/>
            <person name="Zhuang S."/>
            <person name="Wei H."/>
            <person name="Liu B."/>
            <person name="Lei M."/>
            <person name="Yu H."/>
            <person name="Li Y."/>
            <person name="Xu H."/>
            <person name="Wei S."/>
            <person name="He X."/>
            <person name="Fang L."/>
            <person name="Zhang Z."/>
            <person name="Zhang Y."/>
            <person name="Huang X."/>
            <person name="Su Z."/>
            <person name="Tong W."/>
            <person name="Li J."/>
            <person name="Tong Z."/>
            <person name="Li S."/>
            <person name="Ye J."/>
            <person name="Wang L."/>
            <person name="Fang L."/>
            <person name="Lei T."/>
            <person name="Chen C."/>
            <person name="Chen H."/>
            <person name="Xu Z."/>
            <person name="Li H."/>
            <person name="Huang H."/>
            <person name="Zhang F."/>
            <person name="Xu H."/>
            <person name="Li N."/>
            <person name="Zhao C."/>
            <person name="Li S."/>
            <person name="Dong L."/>
            <person name="Huang Y."/>
            <person name="Li L."/>
            <person name="Xi Y."/>
            <person name="Qi Q."/>
            <person name="Li W."/>
            <person name="Zhang B."/>
            <person name="Hu W."/>
            <person name="Zhang Y."/>
            <person name="Tian X."/>
            <person name="Jiao Y."/>
            <person name="Liang X."/>
            <person name="Jin J."/>
            <person name="Gao L."/>
            <person name="Zheng W."/>
            <person name="Hao B."/>
            <person name="Liu S."/>
            <person name="Wang W."/>
            <person name="Yuan L."/>
            <person name="Cao M."/>
            <person name="McDermott J."/>
            <person name="Samudrala R."/>
            <person name="Wang J."/>
            <person name="Wong G.K."/>
            <person name="Yang H."/>
        </authorList>
    </citation>
    <scope>NUCLEOTIDE SEQUENCE [LARGE SCALE GENOMIC DNA]</scope>
    <source>
        <strain evidence="3">cv. 93-11</strain>
    </source>
</reference>
<feature type="compositionally biased region" description="Acidic residues" evidence="1">
    <location>
        <begin position="452"/>
        <end position="465"/>
    </location>
</feature>
<feature type="region of interest" description="Disordered" evidence="1">
    <location>
        <begin position="165"/>
        <end position="191"/>
    </location>
</feature>
<feature type="region of interest" description="Disordered" evidence="1">
    <location>
        <begin position="204"/>
        <end position="251"/>
    </location>
</feature>
<proteinExistence type="predicted"/>
<evidence type="ECO:0000313" key="2">
    <source>
        <dbReference type="EMBL" id="EAZ02880.1"/>
    </source>
</evidence>
<organism evidence="2 3">
    <name type="scientific">Oryza sativa subsp. indica</name>
    <name type="common">Rice</name>
    <dbReference type="NCBI Taxonomy" id="39946"/>
    <lineage>
        <taxon>Eukaryota</taxon>
        <taxon>Viridiplantae</taxon>
        <taxon>Streptophyta</taxon>
        <taxon>Embryophyta</taxon>
        <taxon>Tracheophyta</taxon>
        <taxon>Spermatophyta</taxon>
        <taxon>Magnoliopsida</taxon>
        <taxon>Liliopsida</taxon>
        <taxon>Poales</taxon>
        <taxon>Poaceae</taxon>
        <taxon>BOP clade</taxon>
        <taxon>Oryzoideae</taxon>
        <taxon>Oryzeae</taxon>
        <taxon>Oryzinae</taxon>
        <taxon>Oryza</taxon>
        <taxon>Oryza sativa</taxon>
    </lineage>
</organism>
<evidence type="ECO:0000313" key="3">
    <source>
        <dbReference type="Proteomes" id="UP000007015"/>
    </source>
</evidence>
<feature type="region of interest" description="Disordered" evidence="1">
    <location>
        <begin position="452"/>
        <end position="473"/>
    </location>
</feature>